<proteinExistence type="predicted"/>
<sequence length="96" mass="11170">MTEIRPCYAFTNNTLQQQFEKILEEIEELRIAIKEYEADPGNIEKFGRMVEEAVDVQYAIETFLKIAGLDGEGRDAVRAMVYVKDKIRGYFDKRAE</sequence>
<dbReference type="SUPFAM" id="SSF101386">
    <property type="entry name" value="all-alpha NTP pyrophosphatases"/>
    <property type="match status" value="1"/>
</dbReference>
<keyword evidence="1" id="KW-0175">Coiled coil</keyword>
<evidence type="ECO:0000313" key="2">
    <source>
        <dbReference type="EMBL" id="SHE63598.1"/>
    </source>
</evidence>
<feature type="coiled-coil region" evidence="1">
    <location>
        <begin position="12"/>
        <end position="39"/>
    </location>
</feature>
<accession>A0A1M4V3Y9</accession>
<dbReference type="EMBL" id="FQUG01000003">
    <property type="protein sequence ID" value="SHE63598.1"/>
    <property type="molecule type" value="Genomic_DNA"/>
</dbReference>
<name>A0A1M4V3Y9_9FIRM</name>
<dbReference type="Proteomes" id="UP000184404">
    <property type="component" value="Unassembled WGS sequence"/>
</dbReference>
<reference evidence="2 3" key="1">
    <citation type="submission" date="2016-11" db="EMBL/GenBank/DDBJ databases">
        <authorList>
            <person name="Jaros S."/>
            <person name="Januszkiewicz K."/>
            <person name="Wedrychowicz H."/>
        </authorList>
    </citation>
    <scope>NUCLEOTIDE SEQUENCE [LARGE SCALE GENOMIC DNA]</scope>
    <source>
        <strain evidence="2 3">DSM 10502</strain>
    </source>
</reference>
<gene>
    <name evidence="2" type="ORF">SAMN02745190_00870</name>
</gene>
<protein>
    <recommendedName>
        <fullName evidence="4">MazG nucleotide pyrophosphohydrolase domain-containing protein</fullName>
    </recommendedName>
</protein>
<evidence type="ECO:0000256" key="1">
    <source>
        <dbReference type="SAM" id="Coils"/>
    </source>
</evidence>
<dbReference type="RefSeq" id="WP_072934954.1">
    <property type="nucleotide sequence ID" value="NZ_FQUG01000003.1"/>
</dbReference>
<evidence type="ECO:0000313" key="3">
    <source>
        <dbReference type="Proteomes" id="UP000184404"/>
    </source>
</evidence>
<evidence type="ECO:0008006" key="4">
    <source>
        <dbReference type="Google" id="ProtNLM"/>
    </source>
</evidence>
<dbReference type="STRING" id="1123243.SAMN02745190_00870"/>
<organism evidence="2 3">
    <name type="scientific">Schwartzia succinivorans DSM 10502</name>
    <dbReference type="NCBI Taxonomy" id="1123243"/>
    <lineage>
        <taxon>Bacteria</taxon>
        <taxon>Bacillati</taxon>
        <taxon>Bacillota</taxon>
        <taxon>Negativicutes</taxon>
        <taxon>Selenomonadales</taxon>
        <taxon>Selenomonadaceae</taxon>
        <taxon>Schwartzia</taxon>
    </lineage>
</organism>
<dbReference type="AlphaFoldDB" id="A0A1M4V3Y9"/>
<keyword evidence="3" id="KW-1185">Reference proteome</keyword>